<protein>
    <submittedName>
        <fullName evidence="2 4">Uncharacterized protein</fullName>
    </submittedName>
</protein>
<reference evidence="4" key="1">
    <citation type="submission" date="2016-06" db="UniProtKB">
        <authorList>
            <consortium name="WormBaseParasite"/>
        </authorList>
    </citation>
    <scope>IDENTIFICATION</scope>
</reference>
<feature type="compositionally biased region" description="Low complexity" evidence="1">
    <location>
        <begin position="541"/>
        <end position="553"/>
    </location>
</feature>
<evidence type="ECO:0000313" key="4">
    <source>
        <dbReference type="WBParaSite" id="ECPE_0000038001-mRNA-1"/>
    </source>
</evidence>
<feature type="region of interest" description="Disordered" evidence="1">
    <location>
        <begin position="60"/>
        <end position="88"/>
    </location>
</feature>
<organism evidence="4">
    <name type="scientific">Echinostoma caproni</name>
    <dbReference type="NCBI Taxonomy" id="27848"/>
    <lineage>
        <taxon>Eukaryota</taxon>
        <taxon>Metazoa</taxon>
        <taxon>Spiralia</taxon>
        <taxon>Lophotrochozoa</taxon>
        <taxon>Platyhelminthes</taxon>
        <taxon>Trematoda</taxon>
        <taxon>Digenea</taxon>
        <taxon>Plagiorchiida</taxon>
        <taxon>Echinostomata</taxon>
        <taxon>Echinostomatoidea</taxon>
        <taxon>Echinostomatidae</taxon>
        <taxon>Echinostoma</taxon>
    </lineage>
</organism>
<feature type="compositionally biased region" description="Basic and acidic residues" evidence="1">
    <location>
        <begin position="65"/>
        <end position="88"/>
    </location>
</feature>
<feature type="region of interest" description="Disordered" evidence="1">
    <location>
        <begin position="495"/>
        <end position="568"/>
    </location>
</feature>
<feature type="region of interest" description="Disordered" evidence="1">
    <location>
        <begin position="206"/>
        <end position="365"/>
    </location>
</feature>
<dbReference type="WBParaSite" id="ECPE_0000038001-mRNA-1">
    <property type="protein sequence ID" value="ECPE_0000038001-mRNA-1"/>
    <property type="gene ID" value="ECPE_0000038001"/>
</dbReference>
<dbReference type="AlphaFoldDB" id="A0A183A095"/>
<keyword evidence="3" id="KW-1185">Reference proteome</keyword>
<feature type="compositionally biased region" description="Basic and acidic residues" evidence="1">
    <location>
        <begin position="352"/>
        <end position="365"/>
    </location>
</feature>
<dbReference type="Proteomes" id="UP000272942">
    <property type="component" value="Unassembled WGS sequence"/>
</dbReference>
<feature type="compositionally biased region" description="Basic residues" evidence="1">
    <location>
        <begin position="331"/>
        <end position="341"/>
    </location>
</feature>
<name>A0A183A095_9TREM</name>
<gene>
    <name evidence="2" type="ORF">ECPE_LOCUS380</name>
</gene>
<proteinExistence type="predicted"/>
<dbReference type="EMBL" id="UZAN01001233">
    <property type="protein sequence ID" value="VDP22111.1"/>
    <property type="molecule type" value="Genomic_DNA"/>
</dbReference>
<accession>A0A183A095</accession>
<reference evidence="2 3" key="2">
    <citation type="submission" date="2018-11" db="EMBL/GenBank/DDBJ databases">
        <authorList>
            <consortium name="Pathogen Informatics"/>
        </authorList>
    </citation>
    <scope>NUCLEOTIDE SEQUENCE [LARGE SCALE GENOMIC DNA]</scope>
    <source>
        <strain evidence="2 3">Egypt</strain>
    </source>
</reference>
<evidence type="ECO:0000256" key="1">
    <source>
        <dbReference type="SAM" id="MobiDB-lite"/>
    </source>
</evidence>
<dbReference type="OrthoDB" id="10606298at2759"/>
<evidence type="ECO:0000313" key="3">
    <source>
        <dbReference type="Proteomes" id="UP000272942"/>
    </source>
</evidence>
<sequence length="568" mass="62878">MNVLNWLHTLNLAHLRQSITSSTHLDMAPGPLEVNAGVALDQDNRPCATTPTPESVLAYTNGSGENDRFESNGAIRTRESPQPDSTREGMHYLQQSDCTHLTNGIGRLDLAEYLRRESIASRRHTLTRSPAPYVPVHNGSSDAVDDESPYINLSRDKLSSTSLSHRFLTPSNTTLPKSVTPVHSKQQYTPDTRTGCPFTSVFSFNMSSTPSRPNSLPRRILELPKPSPGSDQWIASCSSSVSSRTTQQDRLQLPLPASRSTGQSNGNGILVLSNSTNKLEQTEKQVTNSASGKPPGGRRKPVQDKTNTNSSNPQPIRHPVPQVRSSSVGSRLRRSHARRWNSKPDVCSTREPIIKPHSDEPPTNRDFFRLCDPAAHGAYRSTTKSSTMSANLAPQNYHHHYYYYYYQQLGMIPAVNSGPPRAMTPPLTSRDPPTRLNEFPCGNTNPKPPISTCKNGLTPALSGRLAHRLYTHPLPRQNGCMHRALRFDPCTVPPTIIQPTNPPRSVVEHRPPLVTRNGPPGRWNSDFKSAYPRDPLNNNLGRSPSRGPHRSSSQPANSHDWLSFETEL</sequence>
<evidence type="ECO:0000313" key="2">
    <source>
        <dbReference type="EMBL" id="VDP22111.1"/>
    </source>
</evidence>
<feature type="compositionally biased region" description="Polar residues" evidence="1">
    <location>
        <begin position="258"/>
        <end position="291"/>
    </location>
</feature>
<feature type="compositionally biased region" description="Polar residues" evidence="1">
    <location>
        <begin position="304"/>
        <end position="314"/>
    </location>
</feature>